<evidence type="ECO:0000313" key="3">
    <source>
        <dbReference type="Proteomes" id="UP000644020"/>
    </source>
</evidence>
<feature type="region of interest" description="Disordered" evidence="1">
    <location>
        <begin position="1"/>
        <end position="21"/>
    </location>
</feature>
<evidence type="ECO:0000256" key="1">
    <source>
        <dbReference type="SAM" id="MobiDB-lite"/>
    </source>
</evidence>
<feature type="compositionally biased region" description="Pro residues" evidence="1">
    <location>
        <begin position="9"/>
        <end position="18"/>
    </location>
</feature>
<accession>A0A918WCK3</accession>
<proteinExistence type="predicted"/>
<evidence type="ECO:0000313" key="2">
    <source>
        <dbReference type="EMBL" id="GHB05381.1"/>
    </source>
</evidence>
<dbReference type="Proteomes" id="UP000644020">
    <property type="component" value="Unassembled WGS sequence"/>
</dbReference>
<sequence>MLRRGRVLGPPPPVPPPPDRLRTQVVRPLARSATAMHISTRLLFLGNTNPPRDPIIVSVTSPASQR</sequence>
<keyword evidence="3" id="KW-1185">Reference proteome</keyword>
<dbReference type="AlphaFoldDB" id="A0A918WCK3"/>
<reference evidence="2" key="1">
    <citation type="journal article" date="2014" name="Int. J. Syst. Evol. Microbiol.">
        <title>Complete genome sequence of Corynebacterium casei LMG S-19264T (=DSM 44701T), isolated from a smear-ripened cheese.</title>
        <authorList>
            <consortium name="US DOE Joint Genome Institute (JGI-PGF)"/>
            <person name="Walter F."/>
            <person name="Albersmeier A."/>
            <person name="Kalinowski J."/>
            <person name="Ruckert C."/>
        </authorList>
    </citation>
    <scope>NUCLEOTIDE SEQUENCE</scope>
    <source>
        <strain evidence="2">JCM 4518</strain>
    </source>
</reference>
<reference evidence="2" key="2">
    <citation type="submission" date="2020-09" db="EMBL/GenBank/DDBJ databases">
        <authorList>
            <person name="Sun Q."/>
            <person name="Ohkuma M."/>
        </authorList>
    </citation>
    <scope>NUCLEOTIDE SEQUENCE</scope>
    <source>
        <strain evidence="2">JCM 4518</strain>
    </source>
</reference>
<name>A0A918WCK3_9ACTN</name>
<comment type="caution">
    <text evidence="2">The sequence shown here is derived from an EMBL/GenBank/DDBJ whole genome shotgun (WGS) entry which is preliminary data.</text>
</comment>
<dbReference type="EMBL" id="BMUL01000019">
    <property type="protein sequence ID" value="GHB05381.1"/>
    <property type="molecule type" value="Genomic_DNA"/>
</dbReference>
<protein>
    <submittedName>
        <fullName evidence="2">Uncharacterized protein</fullName>
    </submittedName>
</protein>
<gene>
    <name evidence="2" type="ORF">GCM10010305_55740</name>
</gene>
<organism evidence="2 3">
    <name type="scientific">Streptomyces termitum</name>
    <dbReference type="NCBI Taxonomy" id="67368"/>
    <lineage>
        <taxon>Bacteria</taxon>
        <taxon>Bacillati</taxon>
        <taxon>Actinomycetota</taxon>
        <taxon>Actinomycetes</taxon>
        <taxon>Kitasatosporales</taxon>
        <taxon>Streptomycetaceae</taxon>
        <taxon>Streptomyces</taxon>
    </lineage>
</organism>